<gene>
    <name evidence="2" type="ordered locus">RSal33209_0385</name>
</gene>
<dbReference type="KEGG" id="rsa:RSal33209_0385"/>
<evidence type="ECO:0000313" key="2">
    <source>
        <dbReference type="EMBL" id="ABY22140.1"/>
    </source>
</evidence>
<evidence type="ECO:0000313" key="3">
    <source>
        <dbReference type="Proteomes" id="UP000002007"/>
    </source>
</evidence>
<sequence length="32" mass="3610">MTHQRAQGVGAFELHTSPFGHQIETSREQIDT</sequence>
<dbReference type="AlphaFoldDB" id="A9WLV8"/>
<dbReference type="STRING" id="288705.RSal33209_0385"/>
<dbReference type="EMBL" id="CP000910">
    <property type="protein sequence ID" value="ABY22140.1"/>
    <property type="molecule type" value="Genomic_DNA"/>
</dbReference>
<accession>A9WLV8</accession>
<dbReference type="HOGENOM" id="CLU_3391012_0_0_11"/>
<keyword evidence="3" id="KW-1185">Reference proteome</keyword>
<protein>
    <submittedName>
        <fullName evidence="2">Uncharacterized protein</fullName>
    </submittedName>
</protein>
<name>A9WLV8_RENSM</name>
<evidence type="ECO:0000256" key="1">
    <source>
        <dbReference type="SAM" id="MobiDB-lite"/>
    </source>
</evidence>
<organism evidence="2 3">
    <name type="scientific">Renibacterium salmoninarum (strain ATCC 33209 / DSM 20767 / JCM 11484 / NBRC 15589 / NCIMB 2235)</name>
    <dbReference type="NCBI Taxonomy" id="288705"/>
    <lineage>
        <taxon>Bacteria</taxon>
        <taxon>Bacillati</taxon>
        <taxon>Actinomycetota</taxon>
        <taxon>Actinomycetes</taxon>
        <taxon>Micrococcales</taxon>
        <taxon>Micrococcaceae</taxon>
        <taxon>Renibacterium</taxon>
    </lineage>
</organism>
<feature type="region of interest" description="Disordered" evidence="1">
    <location>
        <begin position="1"/>
        <end position="32"/>
    </location>
</feature>
<reference evidence="3" key="1">
    <citation type="journal article" date="2008" name="J. Bacteriol.">
        <title>Genome sequence of the fish pathogen Renibacterium salmoninarum suggests reductive evolution away from an environmental Arthrobacter ancestor.</title>
        <authorList>
            <person name="Wiens G.D."/>
            <person name="Rockey D.D."/>
            <person name="Wu Z."/>
            <person name="Chang J."/>
            <person name="Levy R."/>
            <person name="Crane S."/>
            <person name="Chen D.S."/>
            <person name="Capri G.R."/>
            <person name="Burnett J.R."/>
            <person name="Sudheesh P.S."/>
            <person name="Schipma M.J."/>
            <person name="Burd H."/>
            <person name="Bhattacharyya A."/>
            <person name="Rhodes L.D."/>
            <person name="Kaul R."/>
            <person name="Strom M.S."/>
        </authorList>
    </citation>
    <scope>NUCLEOTIDE SEQUENCE [LARGE SCALE GENOMIC DNA]</scope>
    <source>
        <strain evidence="3">ATCC 33209 / DSM 20767 / JCM 11484 / NBRC 15589 / NCIMB 2235</strain>
    </source>
</reference>
<proteinExistence type="predicted"/>
<dbReference type="Proteomes" id="UP000002007">
    <property type="component" value="Chromosome"/>
</dbReference>